<reference evidence="1 2" key="1">
    <citation type="submission" date="2020-06" db="EMBL/GenBank/DDBJ databases">
        <authorList>
            <person name="Li R."/>
            <person name="Bekaert M."/>
        </authorList>
    </citation>
    <scope>NUCLEOTIDE SEQUENCE [LARGE SCALE GENOMIC DNA]</scope>
    <source>
        <strain evidence="2">wild</strain>
    </source>
</reference>
<dbReference type="Proteomes" id="UP000507470">
    <property type="component" value="Unassembled WGS sequence"/>
</dbReference>
<name>A0A6J8DZT3_MYTCO</name>
<evidence type="ECO:0000313" key="2">
    <source>
        <dbReference type="Proteomes" id="UP000507470"/>
    </source>
</evidence>
<keyword evidence="2" id="KW-1185">Reference proteome</keyword>
<protein>
    <submittedName>
        <fullName evidence="1">Uncharacterized protein</fullName>
    </submittedName>
</protein>
<dbReference type="OrthoDB" id="6781068at2759"/>
<sequence length="179" mass="20536">MTDLTKVYSGRIRNLGVEIEDRVHSARLKNRLLAYFPDIQEYKQWRENNIDHNPSATTAKDSFYGTGISLFQHMTSEEQGEQRINLLLQQTQCTKVTETLPESFASVSPAVLKTKVPEIPLKEGPYTGCTQDLQEAVQEEYRWLKMVANTQEDQNDEMSVVSLGDFTLNRNQLRILNLP</sequence>
<dbReference type="EMBL" id="CACVKT020008219">
    <property type="protein sequence ID" value="CAC5413700.1"/>
    <property type="molecule type" value="Genomic_DNA"/>
</dbReference>
<proteinExistence type="predicted"/>
<organism evidence="1 2">
    <name type="scientific">Mytilus coruscus</name>
    <name type="common">Sea mussel</name>
    <dbReference type="NCBI Taxonomy" id="42192"/>
    <lineage>
        <taxon>Eukaryota</taxon>
        <taxon>Metazoa</taxon>
        <taxon>Spiralia</taxon>
        <taxon>Lophotrochozoa</taxon>
        <taxon>Mollusca</taxon>
        <taxon>Bivalvia</taxon>
        <taxon>Autobranchia</taxon>
        <taxon>Pteriomorphia</taxon>
        <taxon>Mytilida</taxon>
        <taxon>Mytiloidea</taxon>
        <taxon>Mytilidae</taxon>
        <taxon>Mytilinae</taxon>
        <taxon>Mytilus</taxon>
    </lineage>
</organism>
<evidence type="ECO:0000313" key="1">
    <source>
        <dbReference type="EMBL" id="CAC5413700.1"/>
    </source>
</evidence>
<accession>A0A6J8DZT3</accession>
<gene>
    <name evidence="1" type="ORF">MCOR_46569</name>
</gene>
<dbReference type="AlphaFoldDB" id="A0A6J8DZT3"/>
<dbReference type="PANTHER" id="PTHR47018">
    <property type="entry name" value="CXC DOMAIN-CONTAINING PROTEIN-RELATED"/>
    <property type="match status" value="1"/>
</dbReference>